<name>A0ABN7NEG6_TIMPD</name>
<dbReference type="SUPFAM" id="SSF48576">
    <property type="entry name" value="Terpenoid synthases"/>
    <property type="match status" value="1"/>
</dbReference>
<accession>A0ABN7NEG6</accession>
<dbReference type="Pfam" id="PF00494">
    <property type="entry name" value="SQS_PSY"/>
    <property type="match status" value="1"/>
</dbReference>
<dbReference type="Gene3D" id="1.10.600.10">
    <property type="entry name" value="Farnesyl Diphosphate Synthase"/>
    <property type="match status" value="1"/>
</dbReference>
<evidence type="ECO:0000256" key="1">
    <source>
        <dbReference type="ARBA" id="ARBA00001805"/>
    </source>
</evidence>
<evidence type="ECO:0000313" key="4">
    <source>
        <dbReference type="EMBL" id="CAG2054266.1"/>
    </source>
</evidence>
<evidence type="ECO:0000313" key="5">
    <source>
        <dbReference type="Proteomes" id="UP001153148"/>
    </source>
</evidence>
<comment type="caution">
    <text evidence="4">The sequence shown here is derived from an EMBL/GenBank/DDBJ whole genome shotgun (WGS) entry which is preliminary data.</text>
</comment>
<dbReference type="EC" id="2.5.1.32" evidence="2"/>
<sequence>MFYSCTLTIDQLPMMRLSGFESWSGGFGRLYLEEVYPYLDGGRVENHFGKLTLSRPDRDLNDRIIGSLVYCEQQPPKQFDHENFLCTLLLPHDCRTSAFAIRAFNIEVARVQDQISDPRIGQMRLKFWEDVIESIFQNKAHKHPVALELHRASKKHKLSKRYLKRLITARSNQLNVSGFPDLEAMEVYSEGSVSSVYYLLLETAGVENVHADHAASHLGKAQGISNILRSVFYNIQQSVVSLPQDVLLKHSVSHETVLRAECNKALMEVFFDIANRAKQHLAKARSLSKQVPKPAHILFLPATAVDSYLERLRRTNFNAFDPSLQQRNTLLPLFLYWNKFTSKY</sequence>
<comment type="catalytic activity">
    <reaction evidence="1">
        <text>2 (2E,6E,10E)-geranylgeranyl diphosphate = 15-cis-phytoene + 2 diphosphate</text>
        <dbReference type="Rhea" id="RHEA:34475"/>
        <dbReference type="ChEBI" id="CHEBI:27787"/>
        <dbReference type="ChEBI" id="CHEBI:33019"/>
        <dbReference type="ChEBI" id="CHEBI:58756"/>
        <dbReference type="EC" id="2.5.1.32"/>
    </reaction>
</comment>
<evidence type="ECO:0000256" key="2">
    <source>
        <dbReference type="ARBA" id="ARBA00012396"/>
    </source>
</evidence>
<dbReference type="InterPro" id="IPR008949">
    <property type="entry name" value="Isoprenoid_synthase_dom_sf"/>
</dbReference>
<dbReference type="PANTHER" id="PTHR31480">
    <property type="entry name" value="BIFUNCTIONAL LYCOPENE CYCLASE/PHYTOENE SYNTHASE"/>
    <property type="match status" value="1"/>
</dbReference>
<reference evidence="4" key="1">
    <citation type="submission" date="2021-03" db="EMBL/GenBank/DDBJ databases">
        <authorList>
            <person name="Tran Van P."/>
        </authorList>
    </citation>
    <scope>NUCLEOTIDE SEQUENCE</scope>
</reference>
<organism evidence="4 5">
    <name type="scientific">Timema podura</name>
    <name type="common">Walking stick</name>
    <dbReference type="NCBI Taxonomy" id="61482"/>
    <lineage>
        <taxon>Eukaryota</taxon>
        <taxon>Metazoa</taxon>
        <taxon>Ecdysozoa</taxon>
        <taxon>Arthropoda</taxon>
        <taxon>Hexapoda</taxon>
        <taxon>Insecta</taxon>
        <taxon>Pterygota</taxon>
        <taxon>Neoptera</taxon>
        <taxon>Polyneoptera</taxon>
        <taxon>Phasmatodea</taxon>
        <taxon>Timematodea</taxon>
        <taxon>Timematoidea</taxon>
        <taxon>Timematidae</taxon>
        <taxon>Timema</taxon>
    </lineage>
</organism>
<keyword evidence="3" id="KW-0125">Carotenoid biosynthesis</keyword>
<gene>
    <name evidence="4" type="ORF">TPAB3V08_LOCUS1299</name>
</gene>
<dbReference type="Proteomes" id="UP001153148">
    <property type="component" value="Unassembled WGS sequence"/>
</dbReference>
<dbReference type="InterPro" id="IPR002060">
    <property type="entry name" value="Squ/phyt_synthse"/>
</dbReference>
<dbReference type="EMBL" id="CAJPIN010001168">
    <property type="protein sequence ID" value="CAG2054266.1"/>
    <property type="molecule type" value="Genomic_DNA"/>
</dbReference>
<keyword evidence="5" id="KW-1185">Reference proteome</keyword>
<proteinExistence type="predicted"/>
<evidence type="ECO:0000256" key="3">
    <source>
        <dbReference type="ARBA" id="ARBA00022746"/>
    </source>
</evidence>
<protein>
    <recommendedName>
        <fullName evidence="2">15-cis-phytoene synthase</fullName>
        <ecNumber evidence="2">2.5.1.32</ecNumber>
    </recommendedName>
</protein>